<dbReference type="GO" id="GO:0008270">
    <property type="term" value="F:zinc ion binding"/>
    <property type="evidence" value="ECO:0007669"/>
    <property type="project" value="TreeGrafter"/>
</dbReference>
<evidence type="ECO:0000313" key="6">
    <source>
        <dbReference type="Proteomes" id="UP000199437"/>
    </source>
</evidence>
<dbReference type="InterPro" id="IPR040234">
    <property type="entry name" value="QC/QCL"/>
</dbReference>
<dbReference type="Gene3D" id="3.40.630.10">
    <property type="entry name" value="Zn peptidases"/>
    <property type="match status" value="1"/>
</dbReference>
<evidence type="ECO:0000256" key="3">
    <source>
        <dbReference type="SAM" id="SignalP"/>
    </source>
</evidence>
<protein>
    <submittedName>
        <fullName evidence="5">Peptidase family M28</fullName>
    </submittedName>
</protein>
<dbReference type="PANTHER" id="PTHR12283">
    <property type="entry name" value="GLUTAMINYL-PEPTIDE CYCLOTRANSFERASE"/>
    <property type="match status" value="1"/>
</dbReference>
<evidence type="ECO:0000313" key="5">
    <source>
        <dbReference type="EMBL" id="SEV95374.1"/>
    </source>
</evidence>
<accession>A0A1I0N2T2</accession>
<dbReference type="GO" id="GO:0016603">
    <property type="term" value="F:glutaminyl-peptide cyclotransferase activity"/>
    <property type="evidence" value="ECO:0007669"/>
    <property type="project" value="TreeGrafter"/>
</dbReference>
<evidence type="ECO:0000259" key="4">
    <source>
        <dbReference type="Pfam" id="PF04389"/>
    </source>
</evidence>
<dbReference type="AlphaFoldDB" id="A0A1I0N2T2"/>
<dbReference type="PANTHER" id="PTHR12283:SF6">
    <property type="entry name" value="GLUTAMINYL-PEPTIDE CYCLOTRANSFERASE-RELATED"/>
    <property type="match status" value="1"/>
</dbReference>
<feature type="chain" id="PRO_5011680864" evidence="3">
    <location>
        <begin position="21"/>
        <end position="332"/>
    </location>
</feature>
<reference evidence="6" key="1">
    <citation type="submission" date="2016-10" db="EMBL/GenBank/DDBJ databases">
        <authorList>
            <person name="Varghese N."/>
            <person name="Submissions S."/>
        </authorList>
    </citation>
    <scope>NUCLEOTIDE SEQUENCE [LARGE SCALE GENOMIC DNA]</scope>
    <source>
        <strain evidence="6">CGMCC 1.12402</strain>
    </source>
</reference>
<keyword evidence="2" id="KW-0012">Acyltransferase</keyword>
<organism evidence="5 6">
    <name type="scientific">Roseivirga pacifica</name>
    <dbReference type="NCBI Taxonomy" id="1267423"/>
    <lineage>
        <taxon>Bacteria</taxon>
        <taxon>Pseudomonadati</taxon>
        <taxon>Bacteroidota</taxon>
        <taxon>Cytophagia</taxon>
        <taxon>Cytophagales</taxon>
        <taxon>Roseivirgaceae</taxon>
        <taxon>Roseivirga</taxon>
    </lineage>
</organism>
<dbReference type="Proteomes" id="UP000199437">
    <property type="component" value="Unassembled WGS sequence"/>
</dbReference>
<feature type="domain" description="Peptidase M28" evidence="4">
    <location>
        <begin position="104"/>
        <end position="327"/>
    </location>
</feature>
<proteinExistence type="predicted"/>
<gene>
    <name evidence="5" type="ORF">SAMN05216290_0891</name>
</gene>
<dbReference type="OrthoDB" id="9773494at2"/>
<evidence type="ECO:0000256" key="2">
    <source>
        <dbReference type="ARBA" id="ARBA00023315"/>
    </source>
</evidence>
<keyword evidence="1" id="KW-0808">Transferase</keyword>
<keyword evidence="3" id="KW-0732">Signal</keyword>
<name>A0A1I0N2T2_9BACT</name>
<dbReference type="SUPFAM" id="SSF53187">
    <property type="entry name" value="Zn-dependent exopeptidases"/>
    <property type="match status" value="1"/>
</dbReference>
<dbReference type="STRING" id="1267423.SAMN05216290_0891"/>
<dbReference type="EMBL" id="FOIR01000001">
    <property type="protein sequence ID" value="SEV95374.1"/>
    <property type="molecule type" value="Genomic_DNA"/>
</dbReference>
<dbReference type="PROSITE" id="PS51257">
    <property type="entry name" value="PROKAR_LIPOPROTEIN"/>
    <property type="match status" value="1"/>
</dbReference>
<keyword evidence="6" id="KW-1185">Reference proteome</keyword>
<sequence length="332" mass="36993">MRMNFKNTFFLLALVVLVSACGGGSSNKETVNTQPLKAAPQSSADSLYAFVEKQIAFGPRVPNTDAHTQAADWFVNKFESYGANVMVQEFEDNVYDGTKVNLKNVIASFYPEKKKRILLAAHWDTRPFADKDSENKQAPIDGANDGGSGVAVLLEIARVLSTNNAPNVGVDIILFDGEDWGEHQDMGQVDLPAGKESWWCLGSQYWSKNKHKAGYTAYYGILLDMVGASDATFYYDSVSQQNAGRVMSKVWNTAHRLGYQNFFKKSLGATGLMDDHVFVNKYAKIPMIDILDYRPDNFFGDYHHTQADNMDVISKETLKAVTQVVLTTLYNE</sequence>
<dbReference type="Pfam" id="PF04389">
    <property type="entry name" value="Peptidase_M28"/>
    <property type="match status" value="1"/>
</dbReference>
<evidence type="ECO:0000256" key="1">
    <source>
        <dbReference type="ARBA" id="ARBA00022679"/>
    </source>
</evidence>
<dbReference type="InterPro" id="IPR007484">
    <property type="entry name" value="Peptidase_M28"/>
</dbReference>
<feature type="signal peptide" evidence="3">
    <location>
        <begin position="1"/>
        <end position="20"/>
    </location>
</feature>